<dbReference type="PROSITE" id="PS51257">
    <property type="entry name" value="PROKAR_LIPOPROTEIN"/>
    <property type="match status" value="1"/>
</dbReference>
<accession>A0ABU7J650</accession>
<sequence>MNCVTKLLQVLCWGWVVTACSLQSGTSARADDNAIAEQKIALTVVQKSDNPAFRYLNGDIQLSGVLLAYWETVYVEAEPVTLADAKPWQRLQLRFYPNPSMVLTSLASSADVRNLQRIFLYRERLAAPVLDELEMGYAPDESAALAEALAPFKPLPAGFLQHREGYIVQPVQARLDGLVSFVEGDHRFVYGRLISADPVAGNQVDLSALADFQPDTYLGQPWRLTYQLQQQTPLHSAPDHGSRVISEVPAGTSEIEKLHTVSAGWVKVQFTDAQGQTQAGYLPKASLWIIN</sequence>
<evidence type="ECO:0000313" key="2">
    <source>
        <dbReference type="EMBL" id="MEE2001994.1"/>
    </source>
</evidence>
<name>A0ABU7J650_9GAMM</name>
<dbReference type="RefSeq" id="WP_330129079.1">
    <property type="nucleotide sequence ID" value="NZ_JAUHLI010000010.1"/>
</dbReference>
<evidence type="ECO:0000256" key="1">
    <source>
        <dbReference type="SAM" id="SignalP"/>
    </source>
</evidence>
<dbReference type="Proteomes" id="UP001336314">
    <property type="component" value="Unassembled WGS sequence"/>
</dbReference>
<keyword evidence="1" id="KW-0732">Signal</keyword>
<keyword evidence="3" id="KW-1185">Reference proteome</keyword>
<dbReference type="EMBL" id="JAUHLI010000010">
    <property type="protein sequence ID" value="MEE2001994.1"/>
    <property type="molecule type" value="Genomic_DNA"/>
</dbReference>
<comment type="caution">
    <text evidence="2">The sequence shown here is derived from an EMBL/GenBank/DDBJ whole genome shotgun (WGS) entry which is preliminary data.</text>
</comment>
<protein>
    <submittedName>
        <fullName evidence="2">SH3 domain-containing protein</fullName>
    </submittedName>
</protein>
<proteinExistence type="predicted"/>
<evidence type="ECO:0000313" key="3">
    <source>
        <dbReference type="Proteomes" id="UP001336314"/>
    </source>
</evidence>
<organism evidence="2 3">
    <name type="scientific">Alkalimonas cellulosilytica</name>
    <dbReference type="NCBI Taxonomy" id="3058395"/>
    <lineage>
        <taxon>Bacteria</taxon>
        <taxon>Pseudomonadati</taxon>
        <taxon>Pseudomonadota</taxon>
        <taxon>Gammaproteobacteria</taxon>
        <taxon>Alkalimonas</taxon>
    </lineage>
</organism>
<feature type="chain" id="PRO_5045530414" evidence="1">
    <location>
        <begin position="31"/>
        <end position="291"/>
    </location>
</feature>
<feature type="signal peptide" evidence="1">
    <location>
        <begin position="1"/>
        <end position="30"/>
    </location>
</feature>
<gene>
    <name evidence="2" type="ORF">QWY20_11070</name>
</gene>
<reference evidence="2 3" key="1">
    <citation type="submission" date="2023-07" db="EMBL/GenBank/DDBJ databases">
        <title>Alkalimonas sp., MEB108 novel, alkaliphilic bacterium isolated from Lonar Lake, India.</title>
        <authorList>
            <person name="Joshi A."/>
            <person name="Thite S."/>
        </authorList>
    </citation>
    <scope>NUCLEOTIDE SEQUENCE [LARGE SCALE GENOMIC DNA]</scope>
    <source>
        <strain evidence="2 3">MEB108</strain>
    </source>
</reference>